<gene>
    <name evidence="2" type="ORF">KBTEX_02688</name>
</gene>
<dbReference type="AlphaFoldDB" id="A0A5B8RCJ4"/>
<dbReference type="Pfam" id="PF08238">
    <property type="entry name" value="Sel1"/>
    <property type="match status" value="1"/>
</dbReference>
<protein>
    <recommendedName>
        <fullName evidence="3">Secretory immunoglobulin A-binding protein EsiB</fullName>
    </recommendedName>
</protein>
<evidence type="ECO:0008006" key="3">
    <source>
        <dbReference type="Google" id="ProtNLM"/>
    </source>
</evidence>
<evidence type="ECO:0000313" key="2">
    <source>
        <dbReference type="EMBL" id="QEA06356.1"/>
    </source>
</evidence>
<dbReference type="Gene3D" id="1.25.40.10">
    <property type="entry name" value="Tetratricopeptide repeat domain"/>
    <property type="match status" value="1"/>
</dbReference>
<dbReference type="InterPro" id="IPR006597">
    <property type="entry name" value="Sel1-like"/>
</dbReference>
<reference evidence="2" key="1">
    <citation type="submission" date="2019-06" db="EMBL/GenBank/DDBJ databases">
        <authorList>
            <person name="Murdoch R.W."/>
            <person name="Fathepure B."/>
        </authorList>
    </citation>
    <scope>NUCLEOTIDE SEQUENCE</scope>
</reference>
<dbReference type="PROSITE" id="PS51257">
    <property type="entry name" value="PROKAR_LIPOPROTEIN"/>
    <property type="match status" value="1"/>
</dbReference>
<name>A0A5B8RCJ4_9ZZZZ</name>
<dbReference type="EMBL" id="MN079138">
    <property type="protein sequence ID" value="QEA06356.1"/>
    <property type="molecule type" value="Genomic_DNA"/>
</dbReference>
<sequence length="143" mass="14991">MPRAPLLPLLLLTLTTLAGCATTPAGGSSMAEGREAWLAGDYRRALPPLYQAARAGNPRAQYALGYMYYYGQGVVADSGQAVQWIRRAARAGDPLAVEALGRLAGSVTLDERTRSSPATDDTAEPDRPAPGEPDAPPPPATTE</sequence>
<accession>A0A5B8RCJ4</accession>
<dbReference type="InterPro" id="IPR011990">
    <property type="entry name" value="TPR-like_helical_dom_sf"/>
</dbReference>
<evidence type="ECO:0000256" key="1">
    <source>
        <dbReference type="SAM" id="MobiDB-lite"/>
    </source>
</evidence>
<dbReference type="PANTHER" id="PTHR11102:SF160">
    <property type="entry name" value="ERAD-ASSOCIATED E3 UBIQUITIN-PROTEIN LIGASE COMPONENT HRD3"/>
    <property type="match status" value="1"/>
</dbReference>
<dbReference type="SMART" id="SM00671">
    <property type="entry name" value="SEL1"/>
    <property type="match status" value="1"/>
</dbReference>
<dbReference type="PANTHER" id="PTHR11102">
    <property type="entry name" value="SEL-1-LIKE PROTEIN"/>
    <property type="match status" value="1"/>
</dbReference>
<dbReference type="InterPro" id="IPR050767">
    <property type="entry name" value="Sel1_AlgK"/>
</dbReference>
<organism evidence="2">
    <name type="scientific">uncultured organism</name>
    <dbReference type="NCBI Taxonomy" id="155900"/>
    <lineage>
        <taxon>unclassified sequences</taxon>
        <taxon>environmental samples</taxon>
    </lineage>
</organism>
<dbReference type="SUPFAM" id="SSF81901">
    <property type="entry name" value="HCP-like"/>
    <property type="match status" value="1"/>
</dbReference>
<feature type="region of interest" description="Disordered" evidence="1">
    <location>
        <begin position="106"/>
        <end position="143"/>
    </location>
</feature>
<feature type="compositionally biased region" description="Pro residues" evidence="1">
    <location>
        <begin position="130"/>
        <end position="143"/>
    </location>
</feature>
<proteinExistence type="predicted"/>